<evidence type="ECO:0000256" key="6">
    <source>
        <dbReference type="ARBA" id="ARBA00022989"/>
    </source>
</evidence>
<gene>
    <name evidence="11" type="ORF">BF38_2138</name>
    <name evidence="12" type="ORF">FOC89_18360</name>
</gene>
<dbReference type="AlphaFoldDB" id="A0A0B5NG97"/>
<evidence type="ECO:0000256" key="3">
    <source>
        <dbReference type="ARBA" id="ARBA00022475"/>
    </source>
</evidence>
<evidence type="ECO:0000256" key="8">
    <source>
        <dbReference type="ARBA" id="ARBA00023315"/>
    </source>
</evidence>
<dbReference type="EMBL" id="CP009335">
    <property type="protein sequence ID" value="AJG76784.1"/>
    <property type="molecule type" value="Genomic_DNA"/>
</dbReference>
<comment type="similarity">
    <text evidence="2 9">Belongs to the membrane-bound acyltransferase family.</text>
</comment>
<evidence type="ECO:0000256" key="9">
    <source>
        <dbReference type="PIRNR" id="PIRNR016636"/>
    </source>
</evidence>
<feature type="transmembrane region" description="Helical" evidence="10">
    <location>
        <begin position="77"/>
        <end position="94"/>
    </location>
</feature>
<evidence type="ECO:0000256" key="10">
    <source>
        <dbReference type="SAM" id="Phobius"/>
    </source>
</evidence>
<evidence type="ECO:0000256" key="1">
    <source>
        <dbReference type="ARBA" id="ARBA00004651"/>
    </source>
</evidence>
<dbReference type="PANTHER" id="PTHR13285">
    <property type="entry name" value="ACYLTRANSFERASE"/>
    <property type="match status" value="1"/>
</dbReference>
<dbReference type="RefSeq" id="WP_000898517.1">
    <property type="nucleotide sequence ID" value="NZ_CP009335.1"/>
</dbReference>
<dbReference type="Proteomes" id="UP000501107">
    <property type="component" value="Chromosome"/>
</dbReference>
<dbReference type="InterPro" id="IPR004299">
    <property type="entry name" value="MBOAT_fam"/>
</dbReference>
<proteinExistence type="inferred from homology"/>
<keyword evidence="6 10" id="KW-1133">Transmembrane helix</keyword>
<accession>A0A0B5NG97</accession>
<dbReference type="PIRSF" id="PIRSF016636">
    <property type="entry name" value="AlgI_DltB"/>
    <property type="match status" value="1"/>
</dbReference>
<evidence type="ECO:0000313" key="13">
    <source>
        <dbReference type="Proteomes" id="UP000031876"/>
    </source>
</evidence>
<evidence type="ECO:0000313" key="14">
    <source>
        <dbReference type="Proteomes" id="UP000501107"/>
    </source>
</evidence>
<dbReference type="InterPro" id="IPR024194">
    <property type="entry name" value="Ac/AlaTfrase_AlgI/DltB"/>
</dbReference>
<keyword evidence="3 9" id="KW-1003">Cell membrane</keyword>
<dbReference type="Proteomes" id="UP000031876">
    <property type="component" value="Chromosome"/>
</dbReference>
<dbReference type="GO" id="GO:0042121">
    <property type="term" value="P:alginic acid biosynthetic process"/>
    <property type="evidence" value="ECO:0007669"/>
    <property type="project" value="InterPro"/>
</dbReference>
<evidence type="ECO:0000256" key="5">
    <source>
        <dbReference type="ARBA" id="ARBA00022692"/>
    </source>
</evidence>
<organism evidence="12 14">
    <name type="scientific">Bacillus thuringiensis</name>
    <dbReference type="NCBI Taxonomy" id="1428"/>
    <lineage>
        <taxon>Bacteria</taxon>
        <taxon>Bacillati</taxon>
        <taxon>Bacillota</taxon>
        <taxon>Bacilli</taxon>
        <taxon>Bacillales</taxon>
        <taxon>Bacillaceae</taxon>
        <taxon>Bacillus</taxon>
        <taxon>Bacillus cereus group</taxon>
    </lineage>
</organism>
<feature type="transmembrane region" description="Helical" evidence="10">
    <location>
        <begin position="423"/>
        <end position="443"/>
    </location>
</feature>
<protein>
    <submittedName>
        <fullName evidence="12">MBOAT family protein</fullName>
    </submittedName>
    <submittedName>
        <fullName evidence="11">MBOAT, membrane-bound O-acyltransferase family protein</fullName>
    </submittedName>
</protein>
<dbReference type="EMBL" id="CP053980">
    <property type="protein sequence ID" value="QKH25805.1"/>
    <property type="molecule type" value="Genomic_DNA"/>
</dbReference>
<dbReference type="Pfam" id="PF03062">
    <property type="entry name" value="MBOAT"/>
    <property type="match status" value="1"/>
</dbReference>
<comment type="subcellular location">
    <subcellularLocation>
        <location evidence="1">Cell membrane</location>
        <topology evidence="1">Multi-pass membrane protein</topology>
    </subcellularLocation>
</comment>
<reference evidence="12 14" key="2">
    <citation type="submission" date="2020-05" db="EMBL/GenBank/DDBJ databases">
        <title>FDA dAtabase for Regulatory Grade micrObial Sequences (FDA-ARGOS): Supporting development and validation of Infectious Disease Dx tests.</title>
        <authorList>
            <person name="Nelson B."/>
            <person name="Plummer A."/>
            <person name="Tallon L."/>
            <person name="Sadzewicz L."/>
            <person name="Zhao X."/>
            <person name="Vavikolanu K."/>
            <person name="Mehta A."/>
            <person name="Aluvathingal J."/>
            <person name="Nadendla S."/>
            <person name="Myers T."/>
            <person name="Yan Y."/>
            <person name="Sichtig H."/>
        </authorList>
    </citation>
    <scope>NUCLEOTIDE SEQUENCE [LARGE SCALE GENOMIC DNA]</scope>
    <source>
        <strain evidence="12 14">FDAARGOS_795</strain>
    </source>
</reference>
<keyword evidence="4 9" id="KW-0808">Transferase</keyword>
<name>A0A0B5NG97_BACTU</name>
<feature type="transmembrane region" description="Helical" evidence="10">
    <location>
        <begin position="455"/>
        <end position="475"/>
    </location>
</feature>
<reference evidence="11 13" key="1">
    <citation type="journal article" date="2015" name="Genome Announc.">
        <title>Complete genome sequences for 35 biothreat assay-relevant bacillus species.</title>
        <authorList>
            <person name="Johnson S.L."/>
            <person name="Daligault H.E."/>
            <person name="Davenport K.W."/>
            <person name="Jaissle J."/>
            <person name="Frey K.G."/>
            <person name="Ladner J.T."/>
            <person name="Broomall S.M."/>
            <person name="Bishop-Lilly K.A."/>
            <person name="Bruce D.C."/>
            <person name="Gibbons H.S."/>
            <person name="Coyne S.R."/>
            <person name="Lo C.C."/>
            <person name="Meincke L."/>
            <person name="Munk A.C."/>
            <person name="Koroleva G.I."/>
            <person name="Rosenzweig C.N."/>
            <person name="Palacios G.F."/>
            <person name="Redden C.L."/>
            <person name="Minogue T.D."/>
            <person name="Chain P.S."/>
        </authorList>
    </citation>
    <scope>NUCLEOTIDE SEQUENCE [LARGE SCALE GENOMIC DNA]</scope>
    <source>
        <strain evidence="11 13">HD1011</strain>
    </source>
</reference>
<keyword evidence="5 10" id="KW-0812">Transmembrane</keyword>
<evidence type="ECO:0000256" key="7">
    <source>
        <dbReference type="ARBA" id="ARBA00023136"/>
    </source>
</evidence>
<dbReference type="GeneID" id="45020953"/>
<sequence>MLFNSFEFIFLFLPIAFLLYFLLNKFGQTTLAKAWLVAASLFFYSYWNIKYLPLMLVSLIVNYFIGMKLVKHKSKLLLTVGLIFNIGMLSYFKYYDFFLQNVNSLFGTHFTLLSLTLPLAISFYTFQKIAFLVDTYRGETEACHFLDYALFVTFFPQLIAGPIVHHAQIMPQFADRSKKRWQSNYIVLGIFVFAIGIFKKVGIADVLSPVVREGFDVQQSLTFVEAWLSSLAFTFQLYFDFSGYSDMAIGIALMFNIKLPQNFNSPYKAVSIQDFWHRWHMTLSQFLTKYVYISLGGNRKGITRTYVNIMIVFLISGLWHGAGWTFIFWGFLHGLASVVHRLWNKAGGRMPDWAGWLVTFFFINITWVFFRATSMHDAVKVLKGMFGFNGFELANSVFPVFIIEKLQFLKEYGVSFTEAYHVSLLNTEIVAYIFGALCISFFLKNSIQLKDSFRPTVWTALFTAILLVYSVLHLTSISEFLYFNF</sequence>
<evidence type="ECO:0000256" key="4">
    <source>
        <dbReference type="ARBA" id="ARBA00022679"/>
    </source>
</evidence>
<keyword evidence="8 9" id="KW-0012">Acyltransferase</keyword>
<feature type="transmembrane region" description="Helical" evidence="10">
    <location>
        <begin position="382"/>
        <end position="403"/>
    </location>
</feature>
<evidence type="ECO:0000256" key="2">
    <source>
        <dbReference type="ARBA" id="ARBA00010323"/>
    </source>
</evidence>
<feature type="transmembrane region" description="Helical" evidence="10">
    <location>
        <begin position="185"/>
        <end position="207"/>
    </location>
</feature>
<dbReference type="KEGG" id="btw:BF38_2138"/>
<evidence type="ECO:0000313" key="12">
    <source>
        <dbReference type="EMBL" id="QKH25805.1"/>
    </source>
</evidence>
<dbReference type="InterPro" id="IPR051085">
    <property type="entry name" value="MB_O-acyltransferase"/>
</dbReference>
<dbReference type="GO" id="GO:0005886">
    <property type="term" value="C:plasma membrane"/>
    <property type="evidence" value="ECO:0007669"/>
    <property type="project" value="UniProtKB-SubCell"/>
</dbReference>
<dbReference type="PANTHER" id="PTHR13285:SF23">
    <property type="entry name" value="TEICHOIC ACID D-ALANYLTRANSFERASE"/>
    <property type="match status" value="1"/>
</dbReference>
<feature type="transmembrane region" description="Helical" evidence="10">
    <location>
        <begin position="309"/>
        <end position="333"/>
    </location>
</feature>
<dbReference type="GO" id="GO:0016746">
    <property type="term" value="F:acyltransferase activity"/>
    <property type="evidence" value="ECO:0007669"/>
    <property type="project" value="UniProtKB-KW"/>
</dbReference>
<dbReference type="PIRSF" id="PIRSF500217">
    <property type="entry name" value="AlgI"/>
    <property type="match status" value="1"/>
</dbReference>
<feature type="transmembrane region" description="Helical" evidence="10">
    <location>
        <begin position="353"/>
        <end position="370"/>
    </location>
</feature>
<dbReference type="InterPro" id="IPR028362">
    <property type="entry name" value="AlgI"/>
</dbReference>
<feature type="transmembrane region" description="Helical" evidence="10">
    <location>
        <begin position="227"/>
        <end position="255"/>
    </location>
</feature>
<feature type="transmembrane region" description="Helical" evidence="10">
    <location>
        <begin position="106"/>
        <end position="126"/>
    </location>
</feature>
<feature type="transmembrane region" description="Helical" evidence="10">
    <location>
        <begin position="53"/>
        <end position="70"/>
    </location>
</feature>
<feature type="transmembrane region" description="Helical" evidence="10">
    <location>
        <begin position="6"/>
        <end position="23"/>
    </location>
</feature>
<evidence type="ECO:0000313" key="11">
    <source>
        <dbReference type="EMBL" id="AJG76784.1"/>
    </source>
</evidence>
<keyword evidence="7 9" id="KW-0472">Membrane</keyword>